<dbReference type="RefSeq" id="WP_072639289.1">
    <property type="nucleotide sequence ID" value="NZ_CP018228.1"/>
</dbReference>
<organism evidence="1 2">
    <name type="scientific">Rhizobium leguminosarum</name>
    <dbReference type="NCBI Taxonomy" id="384"/>
    <lineage>
        <taxon>Bacteria</taxon>
        <taxon>Pseudomonadati</taxon>
        <taxon>Pseudomonadota</taxon>
        <taxon>Alphaproteobacteria</taxon>
        <taxon>Hyphomicrobiales</taxon>
        <taxon>Rhizobiaceae</taxon>
        <taxon>Rhizobium/Agrobacterium group</taxon>
        <taxon>Rhizobium</taxon>
    </lineage>
</organism>
<dbReference type="EMBL" id="CP018228">
    <property type="protein sequence ID" value="API52843.1"/>
    <property type="molecule type" value="Genomic_DNA"/>
</dbReference>
<reference evidence="1 2" key="1">
    <citation type="submission" date="2016-11" db="EMBL/GenBank/DDBJ databases">
        <title>Rhizobium leguminosarum bv. viciae strain Vaf12 isolated from Vavilovia formosa root nodules from Russia, Dagestan.</title>
        <authorList>
            <person name="Kimeklis A."/>
        </authorList>
    </citation>
    <scope>NUCLEOTIDE SEQUENCE [LARGE SCALE GENOMIC DNA]</scope>
    <source>
        <strain evidence="1 2">Vaf-108</strain>
    </source>
</reference>
<name>A0A1L3ZB21_RHILE</name>
<dbReference type="Proteomes" id="UP000183050">
    <property type="component" value="Chromosome"/>
</dbReference>
<evidence type="ECO:0000313" key="2">
    <source>
        <dbReference type="Proteomes" id="UP000183050"/>
    </source>
</evidence>
<proteinExistence type="predicted"/>
<dbReference type="AlphaFoldDB" id="A0A1L3ZB21"/>
<sequence>MFGFLDALKLGAGLAAGLVVYHLYAVSIGYPSAAREARAGYVLESEKAASDALVKKLQRDIILGQQIREQADKEAEQLDIQEQKRRAADEKAIADDKGDGPLVTADDLRWLDSVRKSR</sequence>
<evidence type="ECO:0000313" key="1">
    <source>
        <dbReference type="EMBL" id="API52843.1"/>
    </source>
</evidence>
<gene>
    <name evidence="1" type="ORF">BMW22_15565</name>
</gene>
<protein>
    <submittedName>
        <fullName evidence="1">Uncharacterized protein</fullName>
    </submittedName>
</protein>
<accession>A0A1L3ZB21</accession>